<evidence type="ECO:0000313" key="3">
    <source>
        <dbReference type="Proteomes" id="UP000229335"/>
    </source>
</evidence>
<gene>
    <name evidence="2" type="ORF">COU00_02685</name>
</gene>
<evidence type="ECO:0000313" key="2">
    <source>
        <dbReference type="EMBL" id="PIT93748.1"/>
    </source>
</evidence>
<dbReference type="InterPro" id="IPR036397">
    <property type="entry name" value="RNaseH_sf"/>
</dbReference>
<sequence>MSKIVFDIETIGADFDAMPAPVQKYILKSGGEDDKKGQEAKERLGLWPLTGEIVAICLLNPDTNKGRVYFQAGDKKIKPLIEDGVEYLQMSEKEILESFWQEIKNYDQFVTFNGRKFDCPFIALRSGILKVKPTRNIMPYRYSDQDHIDLLDQLTFYDAFRKFPLDFYCRTFKLDSAKTEGMSGDQVQDYFKKGKYLEIARYCAMDVIATAGLFERWVKYIRI</sequence>
<dbReference type="Pfam" id="PF10108">
    <property type="entry name" value="DNA_pol_B_exo2"/>
    <property type="match status" value="1"/>
</dbReference>
<dbReference type="Proteomes" id="UP000229335">
    <property type="component" value="Unassembled WGS sequence"/>
</dbReference>
<keyword evidence="2" id="KW-0540">Nuclease</keyword>
<dbReference type="InterPro" id="IPR019288">
    <property type="entry name" value="3'-5'_exonuclease_PolB-like"/>
</dbReference>
<dbReference type="InterPro" id="IPR012337">
    <property type="entry name" value="RNaseH-like_sf"/>
</dbReference>
<dbReference type="AlphaFoldDB" id="A0A2M6WLN8"/>
<dbReference type="GO" id="GO:0003676">
    <property type="term" value="F:nucleic acid binding"/>
    <property type="evidence" value="ECO:0007669"/>
    <property type="project" value="InterPro"/>
</dbReference>
<accession>A0A2M6WLN8</accession>
<name>A0A2M6WLN8_9BACT</name>
<reference evidence="3" key="1">
    <citation type="submission" date="2017-09" db="EMBL/GenBank/DDBJ databases">
        <title>Depth-based differentiation of microbial function through sediment-hosted aquifers and enrichment of novel symbionts in the deep terrestrial subsurface.</title>
        <authorList>
            <person name="Probst A.J."/>
            <person name="Ladd B."/>
            <person name="Jarett J.K."/>
            <person name="Geller-Mcgrath D.E."/>
            <person name="Sieber C.M.K."/>
            <person name="Emerson J.B."/>
            <person name="Anantharaman K."/>
            <person name="Thomas B.C."/>
            <person name="Malmstrom R."/>
            <person name="Stieglmeier M."/>
            <person name="Klingl A."/>
            <person name="Woyke T."/>
            <person name="Ryan C.M."/>
            <person name="Banfield J.F."/>
        </authorList>
    </citation>
    <scope>NUCLEOTIDE SEQUENCE [LARGE SCALE GENOMIC DNA]</scope>
</reference>
<evidence type="ECO:0000259" key="1">
    <source>
        <dbReference type="Pfam" id="PF10108"/>
    </source>
</evidence>
<comment type="caution">
    <text evidence="2">The sequence shown here is derived from an EMBL/GenBank/DDBJ whole genome shotgun (WGS) entry which is preliminary data.</text>
</comment>
<feature type="domain" description="Predicted 3'-5' exonuclease PolB-like" evidence="1">
    <location>
        <begin position="86"/>
        <end position="217"/>
    </location>
</feature>
<proteinExistence type="predicted"/>
<keyword evidence="2" id="KW-0378">Hydrolase</keyword>
<dbReference type="EMBL" id="PFAS01000046">
    <property type="protein sequence ID" value="PIT93748.1"/>
    <property type="molecule type" value="Genomic_DNA"/>
</dbReference>
<dbReference type="GO" id="GO:0004527">
    <property type="term" value="F:exonuclease activity"/>
    <property type="evidence" value="ECO:0007669"/>
    <property type="project" value="UniProtKB-KW"/>
</dbReference>
<organism evidence="2 3">
    <name type="scientific">Candidatus Falkowbacteria bacterium CG10_big_fil_rev_8_21_14_0_10_43_11</name>
    <dbReference type="NCBI Taxonomy" id="1974568"/>
    <lineage>
        <taxon>Bacteria</taxon>
        <taxon>Candidatus Falkowiibacteriota</taxon>
    </lineage>
</organism>
<dbReference type="Gene3D" id="3.30.420.10">
    <property type="entry name" value="Ribonuclease H-like superfamily/Ribonuclease H"/>
    <property type="match status" value="1"/>
</dbReference>
<protein>
    <submittedName>
        <fullName evidence="2">3'-5' exonuclease</fullName>
    </submittedName>
</protein>
<keyword evidence="2" id="KW-0269">Exonuclease</keyword>
<dbReference type="SUPFAM" id="SSF53098">
    <property type="entry name" value="Ribonuclease H-like"/>
    <property type="match status" value="1"/>
</dbReference>